<organism evidence="2 3">
    <name type="scientific">Lineolata rhizophorae</name>
    <dbReference type="NCBI Taxonomy" id="578093"/>
    <lineage>
        <taxon>Eukaryota</taxon>
        <taxon>Fungi</taxon>
        <taxon>Dikarya</taxon>
        <taxon>Ascomycota</taxon>
        <taxon>Pezizomycotina</taxon>
        <taxon>Dothideomycetes</taxon>
        <taxon>Dothideomycetes incertae sedis</taxon>
        <taxon>Lineolatales</taxon>
        <taxon>Lineolataceae</taxon>
        <taxon>Lineolata</taxon>
    </lineage>
</organism>
<feature type="non-terminal residue" evidence="2">
    <location>
        <position position="151"/>
    </location>
</feature>
<evidence type="ECO:0000313" key="2">
    <source>
        <dbReference type="EMBL" id="KAF2459689.1"/>
    </source>
</evidence>
<reference evidence="2" key="1">
    <citation type="journal article" date="2020" name="Stud. Mycol.">
        <title>101 Dothideomycetes genomes: a test case for predicting lifestyles and emergence of pathogens.</title>
        <authorList>
            <person name="Haridas S."/>
            <person name="Albert R."/>
            <person name="Binder M."/>
            <person name="Bloem J."/>
            <person name="Labutti K."/>
            <person name="Salamov A."/>
            <person name="Andreopoulos B."/>
            <person name="Baker S."/>
            <person name="Barry K."/>
            <person name="Bills G."/>
            <person name="Bluhm B."/>
            <person name="Cannon C."/>
            <person name="Castanera R."/>
            <person name="Culley D."/>
            <person name="Daum C."/>
            <person name="Ezra D."/>
            <person name="Gonzalez J."/>
            <person name="Henrissat B."/>
            <person name="Kuo A."/>
            <person name="Liang C."/>
            <person name="Lipzen A."/>
            <person name="Lutzoni F."/>
            <person name="Magnuson J."/>
            <person name="Mondo S."/>
            <person name="Nolan M."/>
            <person name="Ohm R."/>
            <person name="Pangilinan J."/>
            <person name="Park H.-J."/>
            <person name="Ramirez L."/>
            <person name="Alfaro M."/>
            <person name="Sun H."/>
            <person name="Tritt A."/>
            <person name="Yoshinaga Y."/>
            <person name="Zwiers L.-H."/>
            <person name="Turgeon B."/>
            <person name="Goodwin S."/>
            <person name="Spatafora J."/>
            <person name="Crous P."/>
            <person name="Grigoriev I."/>
        </authorList>
    </citation>
    <scope>NUCLEOTIDE SEQUENCE</scope>
    <source>
        <strain evidence="2">ATCC 16933</strain>
    </source>
</reference>
<dbReference type="OrthoDB" id="194443at2759"/>
<dbReference type="Pfam" id="PF00651">
    <property type="entry name" value="BTB"/>
    <property type="match status" value="1"/>
</dbReference>
<feature type="non-terminal residue" evidence="2">
    <location>
        <position position="1"/>
    </location>
</feature>
<dbReference type="AlphaFoldDB" id="A0A6A6P736"/>
<feature type="domain" description="BTB" evidence="1">
    <location>
        <begin position="1"/>
        <end position="58"/>
    </location>
</feature>
<dbReference type="Gene3D" id="3.30.710.10">
    <property type="entry name" value="Potassium Channel Kv1.1, Chain A"/>
    <property type="match status" value="1"/>
</dbReference>
<dbReference type="Proteomes" id="UP000799766">
    <property type="component" value="Unassembled WGS sequence"/>
</dbReference>
<sequence>PFVIHRDLLTHYSPFFAAALKGNFAEAETQKVNLPDERVDTFEIFVEWLYSQRLDTTAPPQATGPFLKDGKPAFFSLLHLYSLADRLCIEDLRNDIVDAVATLAERANAVPTPSDTHLLYVAIRPSAPLRALVLDLFAFKKTDALLATHPD</sequence>
<gene>
    <name evidence="2" type="ORF">BDY21DRAFT_275119</name>
</gene>
<proteinExistence type="predicted"/>
<dbReference type="InterPro" id="IPR011333">
    <property type="entry name" value="SKP1/BTB/POZ_sf"/>
</dbReference>
<evidence type="ECO:0000313" key="3">
    <source>
        <dbReference type="Proteomes" id="UP000799766"/>
    </source>
</evidence>
<name>A0A6A6P736_9PEZI</name>
<dbReference type="EMBL" id="MU001675">
    <property type="protein sequence ID" value="KAF2459689.1"/>
    <property type="molecule type" value="Genomic_DNA"/>
</dbReference>
<accession>A0A6A6P736</accession>
<dbReference type="PROSITE" id="PS50097">
    <property type="entry name" value="BTB"/>
    <property type="match status" value="1"/>
</dbReference>
<dbReference type="PANTHER" id="PTHR47843">
    <property type="entry name" value="BTB DOMAIN-CONTAINING PROTEIN-RELATED"/>
    <property type="match status" value="1"/>
</dbReference>
<dbReference type="InterPro" id="IPR000210">
    <property type="entry name" value="BTB/POZ_dom"/>
</dbReference>
<keyword evidence="3" id="KW-1185">Reference proteome</keyword>
<protein>
    <recommendedName>
        <fullName evidence="1">BTB domain-containing protein</fullName>
    </recommendedName>
</protein>
<evidence type="ECO:0000259" key="1">
    <source>
        <dbReference type="PROSITE" id="PS50097"/>
    </source>
</evidence>
<dbReference type="CDD" id="cd18186">
    <property type="entry name" value="BTB_POZ_ZBTB_KLHL-like"/>
    <property type="match status" value="1"/>
</dbReference>
<dbReference type="PANTHER" id="PTHR47843:SF2">
    <property type="entry name" value="BTB DOMAIN-CONTAINING PROTEIN"/>
    <property type="match status" value="1"/>
</dbReference>
<dbReference type="SUPFAM" id="SSF54695">
    <property type="entry name" value="POZ domain"/>
    <property type="match status" value="1"/>
</dbReference>